<dbReference type="RefSeq" id="WP_075364183.1">
    <property type="nucleotide sequence ID" value="NZ_MLBF01000007.1"/>
</dbReference>
<sequence length="198" mass="21725">MTIVCIGDSLTHGYKVKQRENWPSLVSQALNIEVVNQGINGDTTGGMLARFNADVIGFKPSHVMIMGGENDLIWGVPITVVEANLAAMVQQAAQRSIIPMLGVPLPIAISKAQKYWSFVNNFPEVNKSLEEIRTWIISFAKNFSVTVVDFYPCFVDGQNAVLPDLYCDGLHPTPTGNKLMSDVVLKTLKLTVLNESSE</sequence>
<dbReference type="Gene3D" id="3.40.50.1110">
    <property type="entry name" value="SGNH hydrolase"/>
    <property type="match status" value="1"/>
</dbReference>
<keyword evidence="3" id="KW-1185">Reference proteome</keyword>
<dbReference type="EMBL" id="MLBF01000007">
    <property type="protein sequence ID" value="OLN32722.1"/>
    <property type="molecule type" value="Genomic_DNA"/>
</dbReference>
<evidence type="ECO:0000313" key="2">
    <source>
        <dbReference type="EMBL" id="OLN32722.1"/>
    </source>
</evidence>
<dbReference type="PANTHER" id="PTHR30383">
    <property type="entry name" value="THIOESTERASE 1/PROTEASE 1/LYSOPHOSPHOLIPASE L1"/>
    <property type="match status" value="1"/>
</dbReference>
<dbReference type="GO" id="GO:0004622">
    <property type="term" value="F:phosphatidylcholine lysophospholipase activity"/>
    <property type="evidence" value="ECO:0007669"/>
    <property type="project" value="TreeGrafter"/>
</dbReference>
<evidence type="ECO:0000259" key="1">
    <source>
        <dbReference type="Pfam" id="PF13472"/>
    </source>
</evidence>
<dbReference type="OrthoDB" id="9777593at2"/>
<dbReference type="InterPro" id="IPR013830">
    <property type="entry name" value="SGNH_hydro"/>
</dbReference>
<dbReference type="SUPFAM" id="SSF52266">
    <property type="entry name" value="SGNH hydrolase"/>
    <property type="match status" value="1"/>
</dbReference>
<dbReference type="InterPro" id="IPR036514">
    <property type="entry name" value="SGNH_hydro_sf"/>
</dbReference>
<organism evidence="2 3">
    <name type="scientific">Desulfosporosinus metallidurans</name>
    <dbReference type="NCBI Taxonomy" id="1888891"/>
    <lineage>
        <taxon>Bacteria</taxon>
        <taxon>Bacillati</taxon>
        <taxon>Bacillota</taxon>
        <taxon>Clostridia</taxon>
        <taxon>Eubacteriales</taxon>
        <taxon>Desulfitobacteriaceae</taxon>
        <taxon>Desulfosporosinus</taxon>
    </lineage>
</organism>
<dbReference type="AlphaFoldDB" id="A0A1Q8QZC8"/>
<comment type="caution">
    <text evidence="2">The sequence shown here is derived from an EMBL/GenBank/DDBJ whole genome shotgun (WGS) entry which is preliminary data.</text>
</comment>
<proteinExistence type="predicted"/>
<dbReference type="Proteomes" id="UP000186102">
    <property type="component" value="Unassembled WGS sequence"/>
</dbReference>
<reference evidence="2 3" key="1">
    <citation type="submission" date="2016-09" db="EMBL/GenBank/DDBJ databases">
        <title>Complete genome of Desulfosporosinus sp. OL.</title>
        <authorList>
            <person name="Mardanov A."/>
            <person name="Beletsky A."/>
            <person name="Panova A."/>
            <person name="Karnachuk O."/>
            <person name="Ravin N."/>
        </authorList>
    </citation>
    <scope>NUCLEOTIDE SEQUENCE [LARGE SCALE GENOMIC DNA]</scope>
    <source>
        <strain evidence="2 3">OL</strain>
    </source>
</reference>
<dbReference type="Pfam" id="PF13472">
    <property type="entry name" value="Lipase_GDSL_2"/>
    <property type="match status" value="1"/>
</dbReference>
<protein>
    <submittedName>
        <fullName evidence="2">Arylesterase</fullName>
    </submittedName>
</protein>
<name>A0A1Q8QZC8_9FIRM</name>
<dbReference type="PANTHER" id="PTHR30383:SF5">
    <property type="entry name" value="SGNH HYDROLASE-TYPE ESTERASE DOMAIN-CONTAINING PROTEIN"/>
    <property type="match status" value="1"/>
</dbReference>
<feature type="domain" description="SGNH hydrolase-type esterase" evidence="1">
    <location>
        <begin position="5"/>
        <end position="179"/>
    </location>
</feature>
<accession>A0A1Q8QZC8</accession>
<dbReference type="InterPro" id="IPR051532">
    <property type="entry name" value="Ester_Hydrolysis_Enzymes"/>
</dbReference>
<evidence type="ECO:0000313" key="3">
    <source>
        <dbReference type="Proteomes" id="UP000186102"/>
    </source>
</evidence>
<gene>
    <name evidence="2" type="ORF">DSOL_1473</name>
</gene>
<dbReference type="STRING" id="1888891.DSOL_1473"/>